<name>A0A1Y2HP19_9FUNG</name>
<evidence type="ECO:0000256" key="1">
    <source>
        <dbReference type="SAM" id="MobiDB-lite"/>
    </source>
</evidence>
<evidence type="ECO:0000313" key="2">
    <source>
        <dbReference type="EMBL" id="ORZ36347.1"/>
    </source>
</evidence>
<feature type="non-terminal residue" evidence="2">
    <location>
        <position position="207"/>
    </location>
</feature>
<feature type="compositionally biased region" description="Polar residues" evidence="1">
    <location>
        <begin position="165"/>
        <end position="200"/>
    </location>
</feature>
<proteinExistence type="predicted"/>
<gene>
    <name evidence="2" type="ORF">BCR44DRAFT_38569</name>
</gene>
<sequence>MHQQPLAILPPHDPSSSVNGPDPIVNSHDSSFDSTAGDDLLTQADLGPNPFWDTVLLVQPPTSVTATPVPQQRQWRTNRLPAGGCIWAFAAVLAPLLVGTDSMYIQHTSWAASPQLTTMDHRTTTSSTRRSFTLASLPTAVMADTLCTAAANHALMRTNAADATKSGTSANSPTFDATAPTPTIPASHTSIDSPNLYTQHPNHRAVS</sequence>
<reference evidence="2 3" key="1">
    <citation type="submission" date="2016-07" db="EMBL/GenBank/DDBJ databases">
        <title>Pervasive Adenine N6-methylation of Active Genes in Fungi.</title>
        <authorList>
            <consortium name="DOE Joint Genome Institute"/>
            <person name="Mondo S.J."/>
            <person name="Dannebaum R.O."/>
            <person name="Kuo R.C."/>
            <person name="Labutti K."/>
            <person name="Haridas S."/>
            <person name="Kuo A."/>
            <person name="Salamov A."/>
            <person name="Ahrendt S.R."/>
            <person name="Lipzen A."/>
            <person name="Sullivan W."/>
            <person name="Andreopoulos W.B."/>
            <person name="Clum A."/>
            <person name="Lindquist E."/>
            <person name="Daum C."/>
            <person name="Ramamoorthy G.K."/>
            <person name="Gryganskyi A."/>
            <person name="Culley D."/>
            <person name="Magnuson J.K."/>
            <person name="James T.Y."/>
            <person name="O'Malley M.A."/>
            <person name="Stajich J.E."/>
            <person name="Spatafora J.W."/>
            <person name="Visel A."/>
            <person name="Grigoriev I.V."/>
        </authorList>
    </citation>
    <scope>NUCLEOTIDE SEQUENCE [LARGE SCALE GENOMIC DNA]</scope>
    <source>
        <strain evidence="2 3">PL171</strain>
    </source>
</reference>
<feature type="region of interest" description="Disordered" evidence="1">
    <location>
        <begin position="163"/>
        <end position="207"/>
    </location>
</feature>
<feature type="region of interest" description="Disordered" evidence="1">
    <location>
        <begin position="1"/>
        <end position="40"/>
    </location>
</feature>
<organism evidence="2 3">
    <name type="scientific">Catenaria anguillulae PL171</name>
    <dbReference type="NCBI Taxonomy" id="765915"/>
    <lineage>
        <taxon>Eukaryota</taxon>
        <taxon>Fungi</taxon>
        <taxon>Fungi incertae sedis</taxon>
        <taxon>Blastocladiomycota</taxon>
        <taxon>Blastocladiomycetes</taxon>
        <taxon>Blastocladiales</taxon>
        <taxon>Catenariaceae</taxon>
        <taxon>Catenaria</taxon>
    </lineage>
</organism>
<evidence type="ECO:0000313" key="3">
    <source>
        <dbReference type="Proteomes" id="UP000193411"/>
    </source>
</evidence>
<keyword evidence="3" id="KW-1185">Reference proteome</keyword>
<comment type="caution">
    <text evidence="2">The sequence shown here is derived from an EMBL/GenBank/DDBJ whole genome shotgun (WGS) entry which is preliminary data.</text>
</comment>
<protein>
    <submittedName>
        <fullName evidence="2">Uncharacterized protein</fullName>
    </submittedName>
</protein>
<accession>A0A1Y2HP19</accession>
<dbReference type="AlphaFoldDB" id="A0A1Y2HP19"/>
<dbReference type="EMBL" id="MCFL01000017">
    <property type="protein sequence ID" value="ORZ36347.1"/>
    <property type="molecule type" value="Genomic_DNA"/>
</dbReference>
<dbReference type="Proteomes" id="UP000193411">
    <property type="component" value="Unassembled WGS sequence"/>
</dbReference>